<dbReference type="PROSITE" id="PS50137">
    <property type="entry name" value="DS_RBD"/>
    <property type="match status" value="1"/>
</dbReference>
<feature type="domain" description="DRBM" evidence="2">
    <location>
        <begin position="5"/>
        <end position="74"/>
    </location>
</feature>
<dbReference type="GO" id="GO:0003723">
    <property type="term" value="F:RNA binding"/>
    <property type="evidence" value="ECO:0007669"/>
    <property type="project" value="UniProtKB-UniRule"/>
</dbReference>
<dbReference type="HOGENOM" id="CLU_172700_0_1_1"/>
<name>A0A0C2YCT8_HEBCY</name>
<evidence type="ECO:0000259" key="2">
    <source>
        <dbReference type="PROSITE" id="PS50137"/>
    </source>
</evidence>
<dbReference type="Proteomes" id="UP000053424">
    <property type="component" value="Unassembled WGS sequence"/>
</dbReference>
<proteinExistence type="predicted"/>
<reference evidence="4" key="2">
    <citation type="submission" date="2015-01" db="EMBL/GenBank/DDBJ databases">
        <title>Evolutionary Origins and Diversification of the Mycorrhizal Mutualists.</title>
        <authorList>
            <consortium name="DOE Joint Genome Institute"/>
            <consortium name="Mycorrhizal Genomics Consortium"/>
            <person name="Kohler A."/>
            <person name="Kuo A."/>
            <person name="Nagy L.G."/>
            <person name="Floudas D."/>
            <person name="Copeland A."/>
            <person name="Barry K.W."/>
            <person name="Cichocki N."/>
            <person name="Veneault-Fourrey C."/>
            <person name="LaButti K."/>
            <person name="Lindquist E.A."/>
            <person name="Lipzen A."/>
            <person name="Lundell T."/>
            <person name="Morin E."/>
            <person name="Murat C."/>
            <person name="Riley R."/>
            <person name="Ohm R."/>
            <person name="Sun H."/>
            <person name="Tunlid A."/>
            <person name="Henrissat B."/>
            <person name="Grigoriev I.V."/>
            <person name="Hibbett D.S."/>
            <person name="Martin F."/>
        </authorList>
    </citation>
    <scope>NUCLEOTIDE SEQUENCE [LARGE SCALE GENOMIC DNA]</scope>
    <source>
        <strain evidence="4">h7</strain>
    </source>
</reference>
<dbReference type="SMART" id="SM00358">
    <property type="entry name" value="DSRM"/>
    <property type="match status" value="1"/>
</dbReference>
<evidence type="ECO:0000313" key="3">
    <source>
        <dbReference type="EMBL" id="KIM47593.1"/>
    </source>
</evidence>
<accession>A0A0C2YCT8</accession>
<sequence>MSALTGTNRLNSYLQERGRMSSLSWVESWAGPPHAKTFTCICKIDGKAFGEGQGPKKHIAKDLAADAAWAVLIAAAGGGSS</sequence>
<dbReference type="Pfam" id="PF00035">
    <property type="entry name" value="dsrm"/>
    <property type="match status" value="1"/>
</dbReference>
<keyword evidence="4" id="KW-1185">Reference proteome</keyword>
<dbReference type="Gene3D" id="3.30.160.20">
    <property type="match status" value="1"/>
</dbReference>
<dbReference type="SUPFAM" id="SSF54768">
    <property type="entry name" value="dsRNA-binding domain-like"/>
    <property type="match status" value="1"/>
</dbReference>
<evidence type="ECO:0000313" key="4">
    <source>
        <dbReference type="Proteomes" id="UP000053424"/>
    </source>
</evidence>
<dbReference type="InterPro" id="IPR014720">
    <property type="entry name" value="dsRBD_dom"/>
</dbReference>
<dbReference type="OrthoDB" id="3246846at2759"/>
<evidence type="ECO:0000256" key="1">
    <source>
        <dbReference type="PROSITE-ProRule" id="PRU00266"/>
    </source>
</evidence>
<dbReference type="AlphaFoldDB" id="A0A0C2YCT8"/>
<reference evidence="3 4" key="1">
    <citation type="submission" date="2014-04" db="EMBL/GenBank/DDBJ databases">
        <authorList>
            <consortium name="DOE Joint Genome Institute"/>
            <person name="Kuo A."/>
            <person name="Gay G."/>
            <person name="Dore J."/>
            <person name="Kohler A."/>
            <person name="Nagy L.G."/>
            <person name="Floudas D."/>
            <person name="Copeland A."/>
            <person name="Barry K.W."/>
            <person name="Cichocki N."/>
            <person name="Veneault-Fourrey C."/>
            <person name="LaButti K."/>
            <person name="Lindquist E.A."/>
            <person name="Lipzen A."/>
            <person name="Lundell T."/>
            <person name="Morin E."/>
            <person name="Murat C."/>
            <person name="Sun H."/>
            <person name="Tunlid A."/>
            <person name="Henrissat B."/>
            <person name="Grigoriev I.V."/>
            <person name="Hibbett D.S."/>
            <person name="Martin F."/>
            <person name="Nordberg H.P."/>
            <person name="Cantor M.N."/>
            <person name="Hua S.X."/>
        </authorList>
    </citation>
    <scope>NUCLEOTIDE SEQUENCE [LARGE SCALE GENOMIC DNA]</scope>
    <source>
        <strain evidence="4">h7</strain>
    </source>
</reference>
<protein>
    <recommendedName>
        <fullName evidence="2">DRBM domain-containing protein</fullName>
    </recommendedName>
</protein>
<keyword evidence="1" id="KW-0694">RNA-binding</keyword>
<gene>
    <name evidence="3" type="ORF">M413DRAFT_204359</name>
</gene>
<dbReference type="EMBL" id="KN831769">
    <property type="protein sequence ID" value="KIM47593.1"/>
    <property type="molecule type" value="Genomic_DNA"/>
</dbReference>
<organism evidence="3 4">
    <name type="scientific">Hebeloma cylindrosporum</name>
    <dbReference type="NCBI Taxonomy" id="76867"/>
    <lineage>
        <taxon>Eukaryota</taxon>
        <taxon>Fungi</taxon>
        <taxon>Dikarya</taxon>
        <taxon>Basidiomycota</taxon>
        <taxon>Agaricomycotina</taxon>
        <taxon>Agaricomycetes</taxon>
        <taxon>Agaricomycetidae</taxon>
        <taxon>Agaricales</taxon>
        <taxon>Agaricineae</taxon>
        <taxon>Hymenogastraceae</taxon>
        <taxon>Hebeloma</taxon>
    </lineage>
</organism>